<dbReference type="InterPro" id="IPR003886">
    <property type="entry name" value="NIDO_dom"/>
</dbReference>
<sequence>MMDLVILFFLGMSTASPVSATTVSTPPSTATSLSSYANISAQPTTIIYNFTTQPSSSSTSSGGSGSYNSSLFSSDLLYPYGSALDALCPVSDDGSSPRINLSVTLSLLGRNYSYLYVNNNGLLSFKDPIFLWTPELLPTSLDNPLLAVFWADADNRRGGNIYYRQSQDTGLLARATSDIRNYTQDQNFQAQWVFVATWHRVAYHGSTGNRVNT</sequence>
<proteinExistence type="predicted"/>
<feature type="chain" id="PRO_5043978260" description="NIDO domain-containing protein" evidence="1">
    <location>
        <begin position="21"/>
        <end position="213"/>
    </location>
</feature>
<feature type="non-terminal residue" evidence="3">
    <location>
        <position position="213"/>
    </location>
</feature>
<reference evidence="3" key="1">
    <citation type="thesis" date="2020" institute="ProQuest LLC" country="789 East Eisenhower Parkway, Ann Arbor, MI, USA">
        <title>Comparative Genomics and Chromosome Evolution.</title>
        <authorList>
            <person name="Mudd A.B."/>
        </authorList>
    </citation>
    <scope>NUCLEOTIDE SEQUENCE</scope>
    <source>
        <strain evidence="3">237g6f4</strain>
        <tissue evidence="3">Blood</tissue>
    </source>
</reference>
<dbReference type="Pfam" id="PF06119">
    <property type="entry name" value="NIDO"/>
    <property type="match status" value="1"/>
</dbReference>
<gene>
    <name evidence="3" type="ORF">GDO81_020868</name>
</gene>
<keyword evidence="4" id="KW-1185">Reference proteome</keyword>
<comment type="caution">
    <text evidence="3">The sequence shown here is derived from an EMBL/GenBank/DDBJ whole genome shotgun (WGS) entry which is preliminary data.</text>
</comment>
<evidence type="ECO:0000256" key="1">
    <source>
        <dbReference type="SAM" id="SignalP"/>
    </source>
</evidence>
<protein>
    <recommendedName>
        <fullName evidence="2">NIDO domain-containing protein</fullName>
    </recommendedName>
</protein>
<organism evidence="3 4">
    <name type="scientific">Engystomops pustulosus</name>
    <name type="common">Tungara frog</name>
    <name type="synonym">Physalaemus pustulosus</name>
    <dbReference type="NCBI Taxonomy" id="76066"/>
    <lineage>
        <taxon>Eukaryota</taxon>
        <taxon>Metazoa</taxon>
        <taxon>Chordata</taxon>
        <taxon>Craniata</taxon>
        <taxon>Vertebrata</taxon>
        <taxon>Euteleostomi</taxon>
        <taxon>Amphibia</taxon>
        <taxon>Batrachia</taxon>
        <taxon>Anura</taxon>
        <taxon>Neobatrachia</taxon>
        <taxon>Hyloidea</taxon>
        <taxon>Leptodactylidae</taxon>
        <taxon>Leiuperinae</taxon>
        <taxon>Engystomops</taxon>
    </lineage>
</organism>
<dbReference type="PROSITE" id="PS51220">
    <property type="entry name" value="NIDO"/>
    <property type="match status" value="1"/>
</dbReference>
<dbReference type="Proteomes" id="UP000824782">
    <property type="component" value="Unassembled WGS sequence"/>
</dbReference>
<accession>A0AAV6ZB88</accession>
<dbReference type="EMBL" id="WNYA01001617">
    <property type="protein sequence ID" value="KAG8545440.1"/>
    <property type="molecule type" value="Genomic_DNA"/>
</dbReference>
<dbReference type="PANTHER" id="PTHR13802">
    <property type="entry name" value="MUCIN 4-RELATED"/>
    <property type="match status" value="1"/>
</dbReference>
<dbReference type="AlphaFoldDB" id="A0AAV6ZB88"/>
<dbReference type="InterPro" id="IPR051495">
    <property type="entry name" value="Epithelial_Barrier/Signaling"/>
</dbReference>
<evidence type="ECO:0000313" key="3">
    <source>
        <dbReference type="EMBL" id="KAG8545440.1"/>
    </source>
</evidence>
<keyword evidence="1" id="KW-0732">Signal</keyword>
<feature type="signal peptide" evidence="1">
    <location>
        <begin position="1"/>
        <end position="20"/>
    </location>
</feature>
<dbReference type="GO" id="GO:0007160">
    <property type="term" value="P:cell-matrix adhesion"/>
    <property type="evidence" value="ECO:0007669"/>
    <property type="project" value="InterPro"/>
</dbReference>
<evidence type="ECO:0000313" key="4">
    <source>
        <dbReference type="Proteomes" id="UP000824782"/>
    </source>
</evidence>
<dbReference type="PANTHER" id="PTHR13802:SF59">
    <property type="entry name" value="SUSHI DOMAIN-CONTAINING PROTEIN 2"/>
    <property type="match status" value="1"/>
</dbReference>
<feature type="domain" description="NIDO" evidence="2">
    <location>
        <begin position="148"/>
        <end position="213"/>
    </location>
</feature>
<evidence type="ECO:0000259" key="2">
    <source>
        <dbReference type="PROSITE" id="PS51220"/>
    </source>
</evidence>
<name>A0AAV6ZB88_ENGPU</name>